<organism evidence="9 10">
    <name type="scientific">Flammeovirga agarivorans</name>
    <dbReference type="NCBI Taxonomy" id="2726742"/>
    <lineage>
        <taxon>Bacteria</taxon>
        <taxon>Pseudomonadati</taxon>
        <taxon>Bacteroidota</taxon>
        <taxon>Cytophagia</taxon>
        <taxon>Cytophagales</taxon>
        <taxon>Flammeovirgaceae</taxon>
        <taxon>Flammeovirga</taxon>
    </lineage>
</organism>
<evidence type="ECO:0000256" key="3">
    <source>
        <dbReference type="ARBA" id="ARBA00022603"/>
    </source>
</evidence>
<feature type="binding site" evidence="6">
    <location>
        <begin position="126"/>
        <end position="127"/>
    </location>
    <ligand>
        <name>dUMP</name>
        <dbReference type="ChEBI" id="CHEBI:246422"/>
        <note>ligand shared between dimeric partners</note>
    </ligand>
</feature>
<comment type="caution">
    <text evidence="9">The sequence shown here is derived from an EMBL/GenBank/DDBJ whole genome shotgun (WGS) entry which is preliminary data.</text>
</comment>
<feature type="domain" description="Thymidylate synthase/dCMP hydroxymethylase" evidence="8">
    <location>
        <begin position="2"/>
        <end position="266"/>
    </location>
</feature>
<evidence type="ECO:0000313" key="10">
    <source>
        <dbReference type="Proteomes" id="UP000585050"/>
    </source>
</evidence>
<comment type="pathway">
    <text evidence="6">Pyrimidine metabolism; dTTP biosynthesis.</text>
</comment>
<evidence type="ECO:0000256" key="7">
    <source>
        <dbReference type="PROSITE-ProRule" id="PRU10016"/>
    </source>
</evidence>
<evidence type="ECO:0000256" key="5">
    <source>
        <dbReference type="ARBA" id="ARBA00022727"/>
    </source>
</evidence>
<evidence type="ECO:0000256" key="6">
    <source>
        <dbReference type="HAMAP-Rule" id="MF_00008"/>
    </source>
</evidence>
<dbReference type="GO" id="GO:0006231">
    <property type="term" value="P:dTMP biosynthetic process"/>
    <property type="evidence" value="ECO:0007669"/>
    <property type="project" value="UniProtKB-UniRule"/>
</dbReference>
<reference evidence="9 10" key="1">
    <citation type="submission" date="2020-04" db="EMBL/GenBank/DDBJ databases">
        <title>Flammeovirga sp. SR4, a novel species isolated from seawater.</title>
        <authorList>
            <person name="Wang X."/>
        </authorList>
    </citation>
    <scope>NUCLEOTIDE SEQUENCE [LARGE SCALE GENOMIC DNA]</scope>
    <source>
        <strain evidence="9 10">SR4</strain>
    </source>
</reference>
<dbReference type="SUPFAM" id="SSF55831">
    <property type="entry name" value="Thymidylate synthase/dCMP hydroxymethylase"/>
    <property type="match status" value="1"/>
</dbReference>
<evidence type="ECO:0000256" key="4">
    <source>
        <dbReference type="ARBA" id="ARBA00022679"/>
    </source>
</evidence>
<evidence type="ECO:0000313" key="9">
    <source>
        <dbReference type="EMBL" id="NLR94888.1"/>
    </source>
</evidence>
<dbReference type="FunFam" id="3.30.572.10:FF:000013">
    <property type="entry name" value="Thymidylate synthase"/>
    <property type="match status" value="1"/>
</dbReference>
<name>A0A7X8SR68_9BACT</name>
<comment type="function">
    <text evidence="6">Catalyzes the reductive methylation of 2'-deoxyuridine-5'-monophosphate (dUMP) to 2'-deoxythymidine-5'-monophosphate (dTMP) while utilizing 5,10-methylenetetrahydrofolate (mTHF) as the methyl donor and reductant in the reaction, yielding dihydrofolate (DHF) as a by-product. This enzymatic reaction provides an intracellular de novo source of dTMP, an essential precursor for DNA biosynthesis.</text>
</comment>
<gene>
    <name evidence="6" type="primary">thyA</name>
    <name evidence="9" type="ORF">HGP29_27025</name>
</gene>
<feature type="active site" description="Nucleophile" evidence="6">
    <location>
        <position position="146"/>
    </location>
</feature>
<keyword evidence="2 6" id="KW-0963">Cytoplasm</keyword>
<dbReference type="NCBIfam" id="NF002497">
    <property type="entry name" value="PRK01827.1-3"/>
    <property type="match status" value="1"/>
</dbReference>
<dbReference type="InterPro" id="IPR000398">
    <property type="entry name" value="Thymidylate_synthase"/>
</dbReference>
<dbReference type="HAMAP" id="MF_00008">
    <property type="entry name" value="Thymidy_synth_bact"/>
    <property type="match status" value="1"/>
</dbReference>
<keyword evidence="3 6" id="KW-0489">Methyltransferase</keyword>
<proteinExistence type="inferred from homology"/>
<dbReference type="EC" id="2.1.1.45" evidence="1 6"/>
<comment type="subcellular location">
    <subcellularLocation>
        <location evidence="6">Cytoplasm</location>
    </subcellularLocation>
</comment>
<evidence type="ECO:0000256" key="1">
    <source>
        <dbReference type="ARBA" id="ARBA00011947"/>
    </source>
</evidence>
<dbReference type="GO" id="GO:0006235">
    <property type="term" value="P:dTTP biosynthetic process"/>
    <property type="evidence" value="ECO:0007669"/>
    <property type="project" value="UniProtKB-UniRule"/>
</dbReference>
<dbReference type="GO" id="GO:0032259">
    <property type="term" value="P:methylation"/>
    <property type="evidence" value="ECO:0007669"/>
    <property type="project" value="UniProtKB-KW"/>
</dbReference>
<feature type="binding site" description="in other chain" evidence="6">
    <location>
        <begin position="208"/>
        <end position="210"/>
    </location>
    <ligand>
        <name>dUMP</name>
        <dbReference type="ChEBI" id="CHEBI:246422"/>
        <note>ligand shared between dimeric partners</note>
    </ligand>
</feature>
<dbReference type="PANTHER" id="PTHR11548:SF9">
    <property type="entry name" value="THYMIDYLATE SYNTHASE"/>
    <property type="match status" value="1"/>
</dbReference>
<dbReference type="Pfam" id="PF00303">
    <property type="entry name" value="Thymidylat_synt"/>
    <property type="match status" value="1"/>
</dbReference>
<comment type="catalytic activity">
    <reaction evidence="6">
        <text>dUMP + (6R)-5,10-methylene-5,6,7,8-tetrahydrofolate = 7,8-dihydrofolate + dTMP</text>
        <dbReference type="Rhea" id="RHEA:12104"/>
        <dbReference type="ChEBI" id="CHEBI:15636"/>
        <dbReference type="ChEBI" id="CHEBI:57451"/>
        <dbReference type="ChEBI" id="CHEBI:63528"/>
        <dbReference type="ChEBI" id="CHEBI:246422"/>
        <dbReference type="EC" id="2.1.1.45"/>
    </reaction>
</comment>
<sequence length="266" mass="31019">MEQYHKLLSHVLEHGELREDRTGICCFSVFGYQMRFDLNKGFPLQTTKKLHWKSIVHELLWFLKGDTNIKYLNENGVRIWNEWADEFGDLGPIYGKQWRSWRDNLGIEYDQISKLIYDLKRDPKSRRHIVSSWNVSDLQEMALPPCHLLFQFYVSKDKKLSCQLYQRSADLFLGVPFNIASYALLTHVIAQICGYGVGEFIHTIGDAHIYSNHINQVKEVLSRVERQLPTLSLDIEKNANIEDLDFNQIHLNDYNPHPAISAKVAV</sequence>
<feature type="active site" evidence="7">
    <location>
        <position position="146"/>
    </location>
</feature>
<dbReference type="NCBIfam" id="TIGR03284">
    <property type="entry name" value="thym_sym"/>
    <property type="match status" value="2"/>
</dbReference>
<dbReference type="Gene3D" id="3.30.572.10">
    <property type="entry name" value="Thymidylate synthase/dCMP hydroxymethylase domain"/>
    <property type="match status" value="1"/>
</dbReference>
<keyword evidence="4 6" id="KW-0808">Transferase</keyword>
<dbReference type="PROSITE" id="PS00091">
    <property type="entry name" value="THYMIDYLATE_SYNTHASE"/>
    <property type="match status" value="1"/>
</dbReference>
<keyword evidence="10" id="KW-1185">Reference proteome</keyword>
<feature type="binding site" description="in other chain" evidence="6">
    <location>
        <position position="21"/>
    </location>
    <ligand>
        <name>dUMP</name>
        <dbReference type="ChEBI" id="CHEBI:246422"/>
        <note>ligand shared between dimeric partners</note>
    </ligand>
</feature>
<dbReference type="InterPro" id="IPR020940">
    <property type="entry name" value="Thymidylate_synthase_AS"/>
</dbReference>
<dbReference type="InterPro" id="IPR045097">
    <property type="entry name" value="Thymidate_synth/dCMP_Mease"/>
</dbReference>
<dbReference type="InterPro" id="IPR036926">
    <property type="entry name" value="Thymidate_synth/dCMP_Mease_sf"/>
</dbReference>
<dbReference type="GO" id="GO:0004799">
    <property type="term" value="F:thymidylate synthase activity"/>
    <property type="evidence" value="ECO:0007669"/>
    <property type="project" value="UniProtKB-UniRule"/>
</dbReference>
<dbReference type="UniPathway" id="UPA00575"/>
<accession>A0A7X8SR68</accession>
<feature type="binding site" description="in other chain" evidence="6">
    <location>
        <position position="178"/>
    </location>
    <ligand>
        <name>dUMP</name>
        <dbReference type="ChEBI" id="CHEBI:246422"/>
        <note>ligand shared between dimeric partners</note>
    </ligand>
</feature>
<feature type="binding site" evidence="6">
    <location>
        <position position="265"/>
    </location>
    <ligand>
        <name>(6R)-5,10-methylene-5,6,7,8-tetrahydrofolate</name>
        <dbReference type="ChEBI" id="CHEBI:15636"/>
    </ligand>
</feature>
<comment type="subunit">
    <text evidence="6">Homodimer.</text>
</comment>
<dbReference type="PRINTS" id="PR00108">
    <property type="entry name" value="THYMDSNTHASE"/>
</dbReference>
<dbReference type="GO" id="GO:0005829">
    <property type="term" value="C:cytosol"/>
    <property type="evidence" value="ECO:0007669"/>
    <property type="project" value="TreeGrafter"/>
</dbReference>
<feature type="binding site" evidence="6">
    <location>
        <position position="51"/>
    </location>
    <ligand>
        <name>(6R)-5,10-methylene-5,6,7,8-tetrahydrofolate</name>
        <dbReference type="ChEBI" id="CHEBI:15636"/>
    </ligand>
</feature>
<dbReference type="CDD" id="cd00351">
    <property type="entry name" value="TS_Pyrimidine_HMase"/>
    <property type="match status" value="1"/>
</dbReference>
<feature type="binding site" description="in other chain" evidence="6">
    <location>
        <begin position="167"/>
        <end position="170"/>
    </location>
    <ligand>
        <name>dUMP</name>
        <dbReference type="ChEBI" id="CHEBI:246422"/>
        <note>ligand shared between dimeric partners</note>
    </ligand>
</feature>
<dbReference type="RefSeq" id="WP_168885598.1">
    <property type="nucleotide sequence ID" value="NZ_JABAIL010000016.1"/>
</dbReference>
<dbReference type="PANTHER" id="PTHR11548">
    <property type="entry name" value="THYMIDYLATE SYNTHASE 1"/>
    <property type="match status" value="1"/>
</dbReference>
<evidence type="ECO:0000256" key="2">
    <source>
        <dbReference type="ARBA" id="ARBA00022490"/>
    </source>
</evidence>
<dbReference type="EMBL" id="JABAIL010000016">
    <property type="protein sequence ID" value="NLR94888.1"/>
    <property type="molecule type" value="Genomic_DNA"/>
</dbReference>
<evidence type="ECO:0000259" key="8">
    <source>
        <dbReference type="Pfam" id="PF00303"/>
    </source>
</evidence>
<dbReference type="Proteomes" id="UP000585050">
    <property type="component" value="Unassembled WGS sequence"/>
</dbReference>
<feature type="binding site" evidence="6">
    <location>
        <position position="170"/>
    </location>
    <ligand>
        <name>(6R)-5,10-methylene-5,6,7,8-tetrahydrofolate</name>
        <dbReference type="ChEBI" id="CHEBI:15636"/>
    </ligand>
</feature>
<protein>
    <recommendedName>
        <fullName evidence="1 6">Thymidylate synthase</fullName>
        <shortName evidence="6">TS</shortName>
        <shortName evidence="6">TSase</shortName>
        <ecNumber evidence="1 6">2.1.1.45</ecNumber>
    </recommendedName>
</protein>
<comment type="similarity">
    <text evidence="6">Belongs to the thymidylate synthase family. Bacterial-type ThyA subfamily.</text>
</comment>
<dbReference type="AlphaFoldDB" id="A0A7X8SR68"/>
<keyword evidence="5 6" id="KW-0545">Nucleotide biosynthesis</keyword>
<dbReference type="InterPro" id="IPR023451">
    <property type="entry name" value="Thymidate_synth/dCMP_Mease_dom"/>
</dbReference>